<reference evidence="1 2" key="1">
    <citation type="submission" date="2020-08" db="EMBL/GenBank/DDBJ databases">
        <title>Genomic Encyclopedia of Type Strains, Phase IV (KMG-IV): sequencing the most valuable type-strain genomes for metagenomic binning, comparative biology and taxonomic classification.</title>
        <authorList>
            <person name="Goeker M."/>
        </authorList>
    </citation>
    <scope>NUCLEOTIDE SEQUENCE [LARGE SCALE GENOMIC DNA]</scope>
    <source>
        <strain evidence="1 2">DSM 105481</strain>
    </source>
</reference>
<organism evidence="1 2">
    <name type="scientific">Peribacillus huizhouensis</name>
    <dbReference type="NCBI Taxonomy" id="1501239"/>
    <lineage>
        <taxon>Bacteria</taxon>
        <taxon>Bacillati</taxon>
        <taxon>Bacillota</taxon>
        <taxon>Bacilli</taxon>
        <taxon>Bacillales</taxon>
        <taxon>Bacillaceae</taxon>
        <taxon>Peribacillus</taxon>
    </lineage>
</organism>
<keyword evidence="2" id="KW-1185">Reference proteome</keyword>
<proteinExistence type="predicted"/>
<dbReference type="RefSeq" id="WP_182502602.1">
    <property type="nucleotide sequence ID" value="NZ_JACJHX010000005.1"/>
</dbReference>
<name>A0ABR6CQC9_9BACI</name>
<dbReference type="Proteomes" id="UP000626697">
    <property type="component" value="Unassembled WGS sequence"/>
</dbReference>
<accession>A0ABR6CQC9</accession>
<protein>
    <submittedName>
        <fullName evidence="1">Uncharacterized protein</fullName>
    </submittedName>
</protein>
<sequence length="45" mass="4624">MKLQTVGASTPSACKSRSTVDQLIDSTDPITSISPIGILLHVNAG</sequence>
<gene>
    <name evidence="1" type="ORF">HNP81_002186</name>
</gene>
<evidence type="ECO:0000313" key="1">
    <source>
        <dbReference type="EMBL" id="MBA9026901.1"/>
    </source>
</evidence>
<evidence type="ECO:0000313" key="2">
    <source>
        <dbReference type="Proteomes" id="UP000626697"/>
    </source>
</evidence>
<comment type="caution">
    <text evidence="1">The sequence shown here is derived from an EMBL/GenBank/DDBJ whole genome shotgun (WGS) entry which is preliminary data.</text>
</comment>
<dbReference type="EMBL" id="JACJHX010000005">
    <property type="protein sequence ID" value="MBA9026901.1"/>
    <property type="molecule type" value="Genomic_DNA"/>
</dbReference>